<protein>
    <submittedName>
        <fullName evidence="1">Uncharacterized protein</fullName>
    </submittedName>
</protein>
<comment type="caution">
    <text evidence="1">The sequence shown here is derived from an EMBL/GenBank/DDBJ whole genome shotgun (WGS) entry which is preliminary data.</text>
</comment>
<evidence type="ECO:0000313" key="1">
    <source>
        <dbReference type="EMBL" id="KAI4375338.1"/>
    </source>
</evidence>
<dbReference type="EMBL" id="CM042883">
    <property type="protein sequence ID" value="KAI4375338.1"/>
    <property type="molecule type" value="Genomic_DNA"/>
</dbReference>
<accession>A0ACB9RA03</accession>
<name>A0ACB9RA03_9MYRT</name>
<dbReference type="Proteomes" id="UP001057402">
    <property type="component" value="Chromosome 4"/>
</dbReference>
<organism evidence="1 2">
    <name type="scientific">Melastoma candidum</name>
    <dbReference type="NCBI Taxonomy" id="119954"/>
    <lineage>
        <taxon>Eukaryota</taxon>
        <taxon>Viridiplantae</taxon>
        <taxon>Streptophyta</taxon>
        <taxon>Embryophyta</taxon>
        <taxon>Tracheophyta</taxon>
        <taxon>Spermatophyta</taxon>
        <taxon>Magnoliopsida</taxon>
        <taxon>eudicotyledons</taxon>
        <taxon>Gunneridae</taxon>
        <taxon>Pentapetalae</taxon>
        <taxon>rosids</taxon>
        <taxon>malvids</taxon>
        <taxon>Myrtales</taxon>
        <taxon>Melastomataceae</taxon>
        <taxon>Melastomatoideae</taxon>
        <taxon>Melastomateae</taxon>
        <taxon>Melastoma</taxon>
    </lineage>
</organism>
<keyword evidence="2" id="KW-1185">Reference proteome</keyword>
<gene>
    <name evidence="1" type="ORF">MLD38_013221</name>
</gene>
<evidence type="ECO:0000313" key="2">
    <source>
        <dbReference type="Proteomes" id="UP001057402"/>
    </source>
</evidence>
<proteinExistence type="predicted"/>
<sequence>MFEFNPLMKSQTIENLSLLIFGLSSILALACAGVSSSTGASATSILSKIQEQSGMSENYQLRTEIVILTSVAFCRSISLVKAFAASNTFDSLSITVLCTRAYNKFEDRKVFSVNPESMQFKGYESHQSLDLLDKTVPDSGKQQFLHFTRTVEGSIPEEEPNRCDTLTRQLMGLWNNEFALKN</sequence>
<reference evidence="2" key="1">
    <citation type="journal article" date="2023" name="Front. Plant Sci.">
        <title>Chromosomal-level genome assembly of Melastoma candidum provides insights into trichome evolution.</title>
        <authorList>
            <person name="Zhong Y."/>
            <person name="Wu W."/>
            <person name="Sun C."/>
            <person name="Zou P."/>
            <person name="Liu Y."/>
            <person name="Dai S."/>
            <person name="Zhou R."/>
        </authorList>
    </citation>
    <scope>NUCLEOTIDE SEQUENCE [LARGE SCALE GENOMIC DNA]</scope>
</reference>